<dbReference type="PANTHER" id="PTHR35864">
    <property type="entry name" value="ZINC METALLOPROTEASE MJ0611-RELATED"/>
    <property type="match status" value="1"/>
</dbReference>
<evidence type="ECO:0000256" key="1">
    <source>
        <dbReference type="SAM" id="Phobius"/>
    </source>
</evidence>
<dbReference type="AlphaFoldDB" id="A0A955LVV4"/>
<sequence>MEARFMRFSEEEISQLIKAWAAISLAFTLARLSNIGAGFGSMNMMLELFLVSVFTVGLAFLLHELAHKFVAQRYGCWAEFRSFDMGLLLAVLMSLTGFIFAAPGAVMISGVVSTSERGKIAAAGPITNIILAALYWAISAFVPMTGLLGILVLQGMTINAWLSIFNLIPFWNLDGLKIVQWNMGVWALLMVTSIALFMV</sequence>
<feature type="transmembrane region" description="Helical" evidence="1">
    <location>
        <begin position="150"/>
        <end position="172"/>
    </location>
</feature>
<organism evidence="2 3">
    <name type="scientific">candidate division WWE3 bacterium</name>
    <dbReference type="NCBI Taxonomy" id="2053526"/>
    <lineage>
        <taxon>Bacteria</taxon>
        <taxon>Katanobacteria</taxon>
    </lineage>
</organism>
<name>A0A955LVV4_UNCKA</name>
<feature type="transmembrane region" description="Helical" evidence="1">
    <location>
        <begin position="87"/>
        <end position="108"/>
    </location>
</feature>
<dbReference type="Proteomes" id="UP000699691">
    <property type="component" value="Unassembled WGS sequence"/>
</dbReference>
<feature type="transmembrane region" description="Helical" evidence="1">
    <location>
        <begin position="178"/>
        <end position="198"/>
    </location>
</feature>
<reference evidence="2" key="1">
    <citation type="submission" date="2020-04" db="EMBL/GenBank/DDBJ databases">
        <authorList>
            <person name="Zhang T."/>
        </authorList>
    </citation>
    <scope>NUCLEOTIDE SEQUENCE</scope>
    <source>
        <strain evidence="2">HKST-UBA02</strain>
    </source>
</reference>
<dbReference type="EMBL" id="JAGQKY010000078">
    <property type="protein sequence ID" value="MCA9397607.1"/>
    <property type="molecule type" value="Genomic_DNA"/>
</dbReference>
<evidence type="ECO:0000313" key="3">
    <source>
        <dbReference type="Proteomes" id="UP000699691"/>
    </source>
</evidence>
<dbReference type="PANTHER" id="PTHR35864:SF1">
    <property type="entry name" value="ZINC METALLOPROTEASE YWHC-RELATED"/>
    <property type="match status" value="1"/>
</dbReference>
<reference evidence="2" key="2">
    <citation type="journal article" date="2021" name="Microbiome">
        <title>Successional dynamics and alternative stable states in a saline activated sludge microbial community over 9 years.</title>
        <authorList>
            <person name="Wang Y."/>
            <person name="Ye J."/>
            <person name="Ju F."/>
            <person name="Liu L."/>
            <person name="Boyd J.A."/>
            <person name="Deng Y."/>
            <person name="Parks D.H."/>
            <person name="Jiang X."/>
            <person name="Yin X."/>
            <person name="Woodcroft B.J."/>
            <person name="Tyson G.W."/>
            <person name="Hugenholtz P."/>
            <person name="Polz M.F."/>
            <person name="Zhang T."/>
        </authorList>
    </citation>
    <scope>NUCLEOTIDE SEQUENCE</scope>
    <source>
        <strain evidence="2">HKST-UBA02</strain>
    </source>
</reference>
<keyword evidence="1" id="KW-0812">Transmembrane</keyword>
<dbReference type="InterPro" id="IPR052348">
    <property type="entry name" value="Metallopeptidase_M50B"/>
</dbReference>
<evidence type="ECO:0000313" key="2">
    <source>
        <dbReference type="EMBL" id="MCA9397607.1"/>
    </source>
</evidence>
<protein>
    <recommendedName>
        <fullName evidence="4">Metalloprotease</fullName>
    </recommendedName>
</protein>
<evidence type="ECO:0008006" key="4">
    <source>
        <dbReference type="Google" id="ProtNLM"/>
    </source>
</evidence>
<keyword evidence="1" id="KW-1133">Transmembrane helix</keyword>
<accession>A0A955LVV4</accession>
<keyword evidence="1" id="KW-0472">Membrane</keyword>
<feature type="transmembrane region" description="Helical" evidence="1">
    <location>
        <begin position="48"/>
        <end position="66"/>
    </location>
</feature>
<gene>
    <name evidence="2" type="ORF">KC573_02155</name>
</gene>
<comment type="caution">
    <text evidence="2">The sequence shown here is derived from an EMBL/GenBank/DDBJ whole genome shotgun (WGS) entry which is preliminary data.</text>
</comment>
<feature type="transmembrane region" description="Helical" evidence="1">
    <location>
        <begin position="20"/>
        <end position="42"/>
    </location>
</feature>
<proteinExistence type="predicted"/>
<feature type="transmembrane region" description="Helical" evidence="1">
    <location>
        <begin position="120"/>
        <end position="138"/>
    </location>
</feature>